<dbReference type="InterPro" id="IPR001841">
    <property type="entry name" value="Znf_RING"/>
</dbReference>
<keyword evidence="5" id="KW-0808">Transferase</keyword>
<keyword evidence="6" id="KW-0479">Metal-binding</keyword>
<feature type="transmembrane region" description="Helical" evidence="13">
    <location>
        <begin position="175"/>
        <end position="193"/>
    </location>
</feature>
<comment type="caution">
    <text evidence="15">The sequence shown here is derived from an EMBL/GenBank/DDBJ whole genome shotgun (WGS) entry which is preliminary data.</text>
</comment>
<feature type="region of interest" description="Disordered" evidence="12">
    <location>
        <begin position="85"/>
        <end position="115"/>
    </location>
</feature>
<evidence type="ECO:0000256" key="4">
    <source>
        <dbReference type="ARBA" id="ARBA00012483"/>
    </source>
</evidence>
<evidence type="ECO:0000313" key="16">
    <source>
        <dbReference type="Proteomes" id="UP000215902"/>
    </source>
</evidence>
<evidence type="ECO:0000259" key="14">
    <source>
        <dbReference type="PROSITE" id="PS50089"/>
    </source>
</evidence>
<dbReference type="PROSITE" id="PS50089">
    <property type="entry name" value="ZF_RING_2"/>
    <property type="match status" value="1"/>
</dbReference>
<sequence>IPMATASSTSGGGSGGDPDSANQEKPSASQQFECNICLETATEPVVSHCGHLFCWACVYRWRETQGRSPSCPVCKSGISRDKVIPLYGRGGSGNTTDPRSRVPPRPQGQRSEPEAAGGLHGFADGLFGQQHGGTFQFTFGIGGFPFAFFGTNFNMNGQNRNRDAFGQVNTEEDAFLSKVFLYIAIIFVVWLLLA</sequence>
<comment type="pathway">
    <text evidence="3">Protein modification; protein ubiquitination.</text>
</comment>
<keyword evidence="13" id="KW-1133">Transmembrane helix</keyword>
<evidence type="ECO:0000256" key="7">
    <source>
        <dbReference type="ARBA" id="ARBA00022771"/>
    </source>
</evidence>
<protein>
    <recommendedName>
        <fullName evidence="4">RING-type E3 ubiquitin transferase</fullName>
        <ecNumber evidence="4">2.3.2.27</ecNumber>
    </recommendedName>
</protein>
<keyword evidence="9" id="KW-0862">Zinc</keyword>
<feature type="region of interest" description="Disordered" evidence="12">
    <location>
        <begin position="1"/>
        <end position="26"/>
    </location>
</feature>
<dbReference type="InterPro" id="IPR045103">
    <property type="entry name" value="RNF5/RNF185-like"/>
</dbReference>
<dbReference type="GO" id="GO:0006511">
    <property type="term" value="P:ubiquitin-dependent protein catabolic process"/>
    <property type="evidence" value="ECO:0007669"/>
    <property type="project" value="InterPro"/>
</dbReference>
<reference evidence="15 16" key="1">
    <citation type="submission" date="2017-06" db="EMBL/GenBank/DDBJ databases">
        <title>A platform for efficient transgenesis in Macrostomum lignano, a flatworm model organism for stem cell research.</title>
        <authorList>
            <person name="Berezikov E."/>
        </authorList>
    </citation>
    <scope>NUCLEOTIDE SEQUENCE [LARGE SCALE GENOMIC DNA]</scope>
    <source>
        <strain evidence="15">DV1</strain>
        <tissue evidence="15">Whole organism</tissue>
    </source>
</reference>
<dbReference type="PROSITE" id="PS00518">
    <property type="entry name" value="ZF_RING_1"/>
    <property type="match status" value="1"/>
</dbReference>
<dbReference type="InterPro" id="IPR013083">
    <property type="entry name" value="Znf_RING/FYVE/PHD"/>
</dbReference>
<dbReference type="Gene3D" id="3.30.40.10">
    <property type="entry name" value="Zinc/RING finger domain, C3HC4 (zinc finger)"/>
    <property type="match status" value="1"/>
</dbReference>
<keyword evidence="7 11" id="KW-0863">Zinc-finger</keyword>
<dbReference type="PANTHER" id="PTHR12313">
    <property type="entry name" value="E3 UBIQUITIN-PROTEIN LIGASE RNF5-RELATED"/>
    <property type="match status" value="1"/>
</dbReference>
<dbReference type="InterPro" id="IPR027370">
    <property type="entry name" value="Znf-RING_euk"/>
</dbReference>
<evidence type="ECO:0000256" key="6">
    <source>
        <dbReference type="ARBA" id="ARBA00022723"/>
    </source>
</evidence>
<keyword evidence="8" id="KW-0833">Ubl conjugation pathway</keyword>
<dbReference type="SMART" id="SM00184">
    <property type="entry name" value="RING"/>
    <property type="match status" value="1"/>
</dbReference>
<dbReference type="EMBL" id="NIVC01001556">
    <property type="protein sequence ID" value="PAA66468.1"/>
    <property type="molecule type" value="Genomic_DNA"/>
</dbReference>
<evidence type="ECO:0000313" key="15">
    <source>
        <dbReference type="EMBL" id="PAA66468.1"/>
    </source>
</evidence>
<evidence type="ECO:0000256" key="11">
    <source>
        <dbReference type="PROSITE-ProRule" id="PRU00175"/>
    </source>
</evidence>
<organism evidence="15 16">
    <name type="scientific">Macrostomum lignano</name>
    <dbReference type="NCBI Taxonomy" id="282301"/>
    <lineage>
        <taxon>Eukaryota</taxon>
        <taxon>Metazoa</taxon>
        <taxon>Spiralia</taxon>
        <taxon>Lophotrochozoa</taxon>
        <taxon>Platyhelminthes</taxon>
        <taxon>Rhabditophora</taxon>
        <taxon>Macrostomorpha</taxon>
        <taxon>Macrostomida</taxon>
        <taxon>Macrostomidae</taxon>
        <taxon>Macrostomum</taxon>
    </lineage>
</organism>
<comment type="catalytic activity">
    <reaction evidence="1">
        <text>S-ubiquitinyl-[E2 ubiquitin-conjugating enzyme]-L-cysteine + [acceptor protein]-L-lysine = [E2 ubiquitin-conjugating enzyme]-L-cysteine + N(6)-ubiquitinyl-[acceptor protein]-L-lysine.</text>
        <dbReference type="EC" id="2.3.2.27"/>
    </reaction>
</comment>
<keyword evidence="13" id="KW-0812">Transmembrane</keyword>
<gene>
    <name evidence="15" type="ORF">BOX15_Mlig016312g1</name>
</gene>
<dbReference type="GO" id="GO:0061630">
    <property type="term" value="F:ubiquitin protein ligase activity"/>
    <property type="evidence" value="ECO:0007669"/>
    <property type="project" value="UniProtKB-EC"/>
</dbReference>
<evidence type="ECO:0000256" key="8">
    <source>
        <dbReference type="ARBA" id="ARBA00022786"/>
    </source>
</evidence>
<dbReference type="EC" id="2.3.2.27" evidence="4"/>
<name>A0A267EY75_9PLAT</name>
<dbReference type="STRING" id="282301.A0A267EY75"/>
<keyword evidence="16" id="KW-1185">Reference proteome</keyword>
<evidence type="ECO:0000256" key="1">
    <source>
        <dbReference type="ARBA" id="ARBA00000900"/>
    </source>
</evidence>
<accession>A0A267EY75</accession>
<dbReference type="GO" id="GO:0016567">
    <property type="term" value="P:protein ubiquitination"/>
    <property type="evidence" value="ECO:0007669"/>
    <property type="project" value="UniProtKB-UniPathway"/>
</dbReference>
<evidence type="ECO:0000256" key="5">
    <source>
        <dbReference type="ARBA" id="ARBA00022679"/>
    </source>
</evidence>
<dbReference type="Proteomes" id="UP000215902">
    <property type="component" value="Unassembled WGS sequence"/>
</dbReference>
<dbReference type="GO" id="GO:0008270">
    <property type="term" value="F:zinc ion binding"/>
    <property type="evidence" value="ECO:0007669"/>
    <property type="project" value="UniProtKB-KW"/>
</dbReference>
<dbReference type="SUPFAM" id="SSF57850">
    <property type="entry name" value="RING/U-box"/>
    <property type="match status" value="1"/>
</dbReference>
<proteinExistence type="predicted"/>
<evidence type="ECO:0000256" key="2">
    <source>
        <dbReference type="ARBA" id="ARBA00004308"/>
    </source>
</evidence>
<keyword evidence="10 13" id="KW-0472">Membrane</keyword>
<evidence type="ECO:0000256" key="3">
    <source>
        <dbReference type="ARBA" id="ARBA00004906"/>
    </source>
</evidence>
<evidence type="ECO:0000256" key="13">
    <source>
        <dbReference type="SAM" id="Phobius"/>
    </source>
</evidence>
<dbReference type="InterPro" id="IPR017907">
    <property type="entry name" value="Znf_RING_CS"/>
</dbReference>
<dbReference type="OrthoDB" id="302966at2759"/>
<comment type="subcellular location">
    <subcellularLocation>
        <location evidence="2">Endomembrane system</location>
    </subcellularLocation>
</comment>
<dbReference type="Pfam" id="PF13445">
    <property type="entry name" value="zf-RING_UBOX"/>
    <property type="match status" value="1"/>
</dbReference>
<feature type="non-terminal residue" evidence="15">
    <location>
        <position position="1"/>
    </location>
</feature>
<dbReference type="AlphaFoldDB" id="A0A267EY75"/>
<evidence type="ECO:0000256" key="12">
    <source>
        <dbReference type="SAM" id="MobiDB-lite"/>
    </source>
</evidence>
<evidence type="ECO:0000256" key="9">
    <source>
        <dbReference type="ARBA" id="ARBA00022833"/>
    </source>
</evidence>
<feature type="domain" description="RING-type" evidence="14">
    <location>
        <begin position="34"/>
        <end position="75"/>
    </location>
</feature>
<evidence type="ECO:0000256" key="10">
    <source>
        <dbReference type="ARBA" id="ARBA00023136"/>
    </source>
</evidence>
<dbReference type="GO" id="GO:0005783">
    <property type="term" value="C:endoplasmic reticulum"/>
    <property type="evidence" value="ECO:0007669"/>
    <property type="project" value="InterPro"/>
</dbReference>
<dbReference type="UniPathway" id="UPA00143"/>